<feature type="region of interest" description="Disordered" evidence="13">
    <location>
        <begin position="151"/>
        <end position="177"/>
    </location>
</feature>
<keyword evidence="17" id="KW-1185">Reference proteome</keyword>
<feature type="compositionally biased region" description="Gly residues" evidence="13">
    <location>
        <begin position="38"/>
        <end position="48"/>
    </location>
</feature>
<dbReference type="GO" id="GO:0006355">
    <property type="term" value="P:regulation of DNA-templated transcription"/>
    <property type="evidence" value="ECO:0007669"/>
    <property type="project" value="InterPro"/>
</dbReference>
<dbReference type="Pfam" id="PF06200">
    <property type="entry name" value="tify"/>
    <property type="match status" value="1"/>
</dbReference>
<keyword evidence="9" id="KW-0010">Activator</keyword>
<dbReference type="Gene3D" id="3.30.50.10">
    <property type="entry name" value="Erythroid Transcription Factor GATA-1, subunit A"/>
    <property type="match status" value="1"/>
</dbReference>
<dbReference type="SMART" id="SM00979">
    <property type="entry name" value="TIFY"/>
    <property type="match status" value="1"/>
</dbReference>
<reference evidence="16" key="1">
    <citation type="submission" date="2023-08" db="EMBL/GenBank/DDBJ databases">
        <title>A de novo genome assembly of Solanum verrucosum Schlechtendal, a Mexican diploid species geographically isolated from the other diploid A-genome species in potato relatives.</title>
        <authorList>
            <person name="Hosaka K."/>
        </authorList>
    </citation>
    <scope>NUCLEOTIDE SEQUENCE</scope>
    <source>
        <tissue evidence="16">Young leaves</tissue>
    </source>
</reference>
<evidence type="ECO:0000256" key="9">
    <source>
        <dbReference type="ARBA" id="ARBA00023159"/>
    </source>
</evidence>
<keyword evidence="10" id="KW-0804">Transcription</keyword>
<evidence type="ECO:0000313" key="16">
    <source>
        <dbReference type="EMBL" id="WMV50906.1"/>
    </source>
</evidence>
<comment type="similarity">
    <text evidence="3">Belongs to the type IV zinc-finger family. Class C subfamily.</text>
</comment>
<dbReference type="PROSITE" id="PS51320">
    <property type="entry name" value="TIFY"/>
    <property type="match status" value="1"/>
</dbReference>
<dbReference type="CDD" id="cd00202">
    <property type="entry name" value="ZnF_GATA"/>
    <property type="match status" value="1"/>
</dbReference>
<organism evidence="16 17">
    <name type="scientific">Solanum verrucosum</name>
    <dbReference type="NCBI Taxonomy" id="315347"/>
    <lineage>
        <taxon>Eukaryota</taxon>
        <taxon>Viridiplantae</taxon>
        <taxon>Streptophyta</taxon>
        <taxon>Embryophyta</taxon>
        <taxon>Tracheophyta</taxon>
        <taxon>Spermatophyta</taxon>
        <taxon>Magnoliopsida</taxon>
        <taxon>eudicotyledons</taxon>
        <taxon>Gunneridae</taxon>
        <taxon>Pentapetalae</taxon>
        <taxon>asterids</taxon>
        <taxon>lamiids</taxon>
        <taxon>Solanales</taxon>
        <taxon>Solanaceae</taxon>
        <taxon>Solanoideae</taxon>
        <taxon>Solaneae</taxon>
        <taxon>Solanum</taxon>
    </lineage>
</organism>
<dbReference type="InterPro" id="IPR045280">
    <property type="entry name" value="TIFY-like"/>
</dbReference>
<dbReference type="SUPFAM" id="SSF57716">
    <property type="entry name" value="Glucocorticoid receptor-like (DNA-binding domain)"/>
    <property type="match status" value="1"/>
</dbReference>
<protein>
    <submittedName>
        <fullName evidence="16">Uncharacterized protein</fullName>
    </submittedName>
</protein>
<dbReference type="PANTHER" id="PTHR46125:SF11">
    <property type="entry name" value="GATA TRANSCRIPTION FACTOR 24-LIKE"/>
    <property type="match status" value="1"/>
</dbReference>
<dbReference type="Pfam" id="PF00320">
    <property type="entry name" value="GATA"/>
    <property type="match status" value="1"/>
</dbReference>
<dbReference type="InterPro" id="IPR013088">
    <property type="entry name" value="Znf_NHR/GATA"/>
</dbReference>
<evidence type="ECO:0000256" key="4">
    <source>
        <dbReference type="ARBA" id="ARBA00022723"/>
    </source>
</evidence>
<evidence type="ECO:0000256" key="10">
    <source>
        <dbReference type="ARBA" id="ARBA00023163"/>
    </source>
</evidence>
<evidence type="ECO:0000256" key="12">
    <source>
        <dbReference type="PROSITE-ProRule" id="PRU00357"/>
    </source>
</evidence>
<dbReference type="GO" id="GO:0005634">
    <property type="term" value="C:nucleus"/>
    <property type="evidence" value="ECO:0007669"/>
    <property type="project" value="UniProtKB-SubCell"/>
</dbReference>
<evidence type="ECO:0000256" key="7">
    <source>
        <dbReference type="ARBA" id="ARBA00023015"/>
    </source>
</evidence>
<evidence type="ECO:0000256" key="2">
    <source>
        <dbReference type="ARBA" id="ARBA00004123"/>
    </source>
</evidence>
<evidence type="ECO:0000256" key="6">
    <source>
        <dbReference type="ARBA" id="ARBA00022833"/>
    </source>
</evidence>
<gene>
    <name evidence="16" type="ORF">MTR67_044291</name>
</gene>
<comment type="function">
    <text evidence="1">Transcriptional activator that specifically binds 5'-GATA-3' or 5'-GAT-3' motifs within gene promoters.</text>
</comment>
<evidence type="ECO:0000256" key="8">
    <source>
        <dbReference type="ARBA" id="ARBA00023125"/>
    </source>
</evidence>
<dbReference type="GO" id="GO:0008270">
    <property type="term" value="F:zinc ion binding"/>
    <property type="evidence" value="ECO:0007669"/>
    <property type="project" value="UniProtKB-KW"/>
</dbReference>
<evidence type="ECO:0000256" key="11">
    <source>
        <dbReference type="ARBA" id="ARBA00023242"/>
    </source>
</evidence>
<dbReference type="SMART" id="SM00401">
    <property type="entry name" value="ZnF_GATA"/>
    <property type="match status" value="1"/>
</dbReference>
<evidence type="ECO:0000259" key="15">
    <source>
        <dbReference type="PROSITE" id="PS51320"/>
    </source>
</evidence>
<evidence type="ECO:0000256" key="1">
    <source>
        <dbReference type="ARBA" id="ARBA00002206"/>
    </source>
</evidence>
<dbReference type="InterPro" id="IPR010402">
    <property type="entry name" value="CCT_domain"/>
</dbReference>
<dbReference type="PROSITE" id="PS51017">
    <property type="entry name" value="CCT"/>
    <property type="match status" value="1"/>
</dbReference>
<accession>A0AAF0UTN2</accession>
<keyword evidence="7" id="KW-0805">Transcription regulation</keyword>
<dbReference type="Pfam" id="PF06203">
    <property type="entry name" value="CCT"/>
    <property type="match status" value="1"/>
</dbReference>
<keyword evidence="6" id="KW-0862">Zinc</keyword>
<comment type="subcellular location">
    <subcellularLocation>
        <location evidence="2 12">Nucleus</location>
    </subcellularLocation>
</comment>
<keyword evidence="5" id="KW-0863">Zinc-finger</keyword>
<feature type="region of interest" description="Disordered" evidence="13">
    <location>
        <begin position="19"/>
        <end position="57"/>
    </location>
</feature>
<dbReference type="Proteomes" id="UP001234989">
    <property type="component" value="Chromosome 10"/>
</dbReference>
<evidence type="ECO:0000256" key="13">
    <source>
        <dbReference type="SAM" id="MobiDB-lite"/>
    </source>
</evidence>
<dbReference type="PROSITE" id="PS00344">
    <property type="entry name" value="GATA_ZN_FINGER_1"/>
    <property type="match status" value="1"/>
</dbReference>
<dbReference type="EMBL" id="CP133621">
    <property type="protein sequence ID" value="WMV50906.1"/>
    <property type="molecule type" value="Genomic_DNA"/>
</dbReference>
<proteinExistence type="inferred from homology"/>
<evidence type="ECO:0000256" key="5">
    <source>
        <dbReference type="ARBA" id="ARBA00022771"/>
    </source>
</evidence>
<evidence type="ECO:0000259" key="14">
    <source>
        <dbReference type="PROSITE" id="PS51017"/>
    </source>
</evidence>
<dbReference type="GO" id="GO:0043565">
    <property type="term" value="F:sequence-specific DNA binding"/>
    <property type="evidence" value="ECO:0007669"/>
    <property type="project" value="InterPro"/>
</dbReference>
<dbReference type="InterPro" id="IPR000679">
    <property type="entry name" value="Znf_GATA"/>
</dbReference>
<sequence>MTGIRDTMYRRETMTAAVQREGQQQTHFADDGDDDDVAGGGSGGGGGMESIEDCSHHIGYDHNHHGLHNGADGTMATTAAALNGVEGVPHNSMYVPGSEMVGGGSSDQLTLSFRGEVFVYDAVSPEKVQAVLLLLGGYEVPAGIPTVNMASQSHRASSEGPGRLNQPQRAASLSRFREKRKERCFDKKIRYTVRKEVALRMQRKKGQFTSSKTVSDEAASSSAEGNAGSSQEEQETLCRHCGTSSKSTPMMRRGPAGPRSLCNACGLTWANKHVPGWSLASVAGAVHNVKDCIESFEFFRDEGVKGKLLSGSRKKQKNREEIDKASSWMVARDLSRCSAHYNRSRGDLSKAFESVLL</sequence>
<feature type="domain" description="CCT" evidence="14">
    <location>
        <begin position="169"/>
        <end position="211"/>
    </location>
</feature>
<name>A0AAF0UTN2_SOLVR</name>
<feature type="domain" description="Tify" evidence="15">
    <location>
        <begin position="102"/>
        <end position="137"/>
    </location>
</feature>
<dbReference type="InterPro" id="IPR010399">
    <property type="entry name" value="Tify_dom"/>
</dbReference>
<dbReference type="PANTHER" id="PTHR46125">
    <property type="entry name" value="GATA TRANSCRIPTION FACTOR 28"/>
    <property type="match status" value="1"/>
</dbReference>
<feature type="region of interest" description="Disordered" evidence="13">
    <location>
        <begin position="204"/>
        <end position="255"/>
    </location>
</feature>
<keyword evidence="11 12" id="KW-0539">Nucleus</keyword>
<keyword evidence="4" id="KW-0479">Metal-binding</keyword>
<feature type="compositionally biased region" description="Low complexity" evidence="13">
    <location>
        <begin position="216"/>
        <end position="231"/>
    </location>
</feature>
<evidence type="ECO:0000313" key="17">
    <source>
        <dbReference type="Proteomes" id="UP001234989"/>
    </source>
</evidence>
<dbReference type="AlphaFoldDB" id="A0AAF0UTN2"/>
<evidence type="ECO:0000256" key="3">
    <source>
        <dbReference type="ARBA" id="ARBA00007722"/>
    </source>
</evidence>
<keyword evidence="8" id="KW-0238">DNA-binding</keyword>